<dbReference type="EMBL" id="QKZL01000007">
    <property type="protein sequence ID" value="PZX16243.1"/>
    <property type="molecule type" value="Genomic_DNA"/>
</dbReference>
<dbReference type="Proteomes" id="UP000248916">
    <property type="component" value="Unassembled WGS sequence"/>
</dbReference>
<feature type="transmembrane region" description="Helical" evidence="10">
    <location>
        <begin position="100"/>
        <end position="121"/>
    </location>
</feature>
<gene>
    <name evidence="12" type="ORF">LX81_02094</name>
</gene>
<evidence type="ECO:0000256" key="9">
    <source>
        <dbReference type="SAM" id="MobiDB-lite"/>
    </source>
</evidence>
<dbReference type="RefSeq" id="WP_111537249.1">
    <property type="nucleotide sequence ID" value="NZ_QKZL01000007.1"/>
</dbReference>
<dbReference type="Pfam" id="PF10099">
    <property type="entry name" value="RskA_C"/>
    <property type="match status" value="1"/>
</dbReference>
<evidence type="ECO:0000259" key="11">
    <source>
        <dbReference type="Pfam" id="PF10099"/>
    </source>
</evidence>
<dbReference type="GO" id="GO:0006417">
    <property type="term" value="P:regulation of translation"/>
    <property type="evidence" value="ECO:0007669"/>
    <property type="project" value="TreeGrafter"/>
</dbReference>
<keyword evidence="13" id="KW-1185">Reference proteome</keyword>
<evidence type="ECO:0000256" key="3">
    <source>
        <dbReference type="ARBA" id="ARBA00022475"/>
    </source>
</evidence>
<evidence type="ECO:0000256" key="4">
    <source>
        <dbReference type="ARBA" id="ARBA00022692"/>
    </source>
</evidence>
<evidence type="ECO:0000256" key="2">
    <source>
        <dbReference type="ARBA" id="ARBA00004236"/>
    </source>
</evidence>
<comment type="caution">
    <text evidence="12">The sequence shown here is derived from an EMBL/GenBank/DDBJ whole genome shotgun (WGS) entry which is preliminary data.</text>
</comment>
<keyword evidence="5 10" id="KW-1133">Transmembrane helix</keyword>
<dbReference type="InterPro" id="IPR041916">
    <property type="entry name" value="Anti_sigma_zinc_sf"/>
</dbReference>
<evidence type="ECO:0000256" key="5">
    <source>
        <dbReference type="ARBA" id="ARBA00022989"/>
    </source>
</evidence>
<feature type="domain" description="Anti-sigma K factor RskA C-terminal" evidence="11">
    <location>
        <begin position="105"/>
        <end position="229"/>
    </location>
</feature>
<dbReference type="InterPro" id="IPR018764">
    <property type="entry name" value="RskA_C"/>
</dbReference>
<keyword evidence="4 10" id="KW-0812">Transmembrane</keyword>
<dbReference type="InterPro" id="IPR051474">
    <property type="entry name" value="Anti-sigma-K/W_factor"/>
</dbReference>
<dbReference type="Gene3D" id="1.10.10.1320">
    <property type="entry name" value="Anti-sigma factor, zinc-finger domain"/>
    <property type="match status" value="1"/>
</dbReference>
<evidence type="ECO:0000256" key="7">
    <source>
        <dbReference type="ARBA" id="ARBA00029829"/>
    </source>
</evidence>
<keyword evidence="3" id="KW-1003">Cell membrane</keyword>
<organism evidence="12 13">
    <name type="scientific">Palleronia aestuarii</name>
    <dbReference type="NCBI Taxonomy" id="568105"/>
    <lineage>
        <taxon>Bacteria</taxon>
        <taxon>Pseudomonadati</taxon>
        <taxon>Pseudomonadota</taxon>
        <taxon>Alphaproteobacteria</taxon>
        <taxon>Rhodobacterales</taxon>
        <taxon>Roseobacteraceae</taxon>
        <taxon>Palleronia</taxon>
    </lineage>
</organism>
<evidence type="ECO:0000256" key="8">
    <source>
        <dbReference type="ARBA" id="ARBA00030803"/>
    </source>
</evidence>
<feature type="compositionally biased region" description="Low complexity" evidence="9">
    <location>
        <begin position="215"/>
        <end position="227"/>
    </location>
</feature>
<feature type="region of interest" description="Disordered" evidence="9">
    <location>
        <begin position="212"/>
        <end position="240"/>
    </location>
</feature>
<sequence length="240" mass="24775">MTDTSFPHGGPDRSDSVRAAEYVLNLLDAGERSDFEGQLATDGGLRARVAEWTETFIALAQDVAEERPPARCRDRLERTLFAAPTETAGRARRGGLARGLLAGAALALAATVALFAILPGAPTMPGDGAYRAQIAAEDGSFSVRAAYDPARRVLVLMREAGTTPPGRVQQLWLLPEGATAPLSVAILPEEEVVTLEVAGAIADGIPGGLLEISEEPPGGSPEAGPTGNVLGLGTVGDTPT</sequence>
<protein>
    <recommendedName>
        <fullName evidence="8">Regulator of SigK</fullName>
    </recommendedName>
    <alternativeName>
        <fullName evidence="7">Sigma-K anti-sigma factor RskA</fullName>
    </alternativeName>
</protein>
<evidence type="ECO:0000256" key="1">
    <source>
        <dbReference type="ARBA" id="ARBA00004167"/>
    </source>
</evidence>
<dbReference type="AlphaFoldDB" id="A0A2W7N9B6"/>
<comment type="subcellular location">
    <subcellularLocation>
        <location evidence="2">Cell membrane</location>
    </subcellularLocation>
    <subcellularLocation>
        <location evidence="1">Membrane</location>
        <topology evidence="1">Single-pass membrane protein</topology>
    </subcellularLocation>
</comment>
<evidence type="ECO:0000256" key="6">
    <source>
        <dbReference type="ARBA" id="ARBA00023136"/>
    </source>
</evidence>
<dbReference type="PANTHER" id="PTHR37461">
    <property type="entry name" value="ANTI-SIGMA-K FACTOR RSKA"/>
    <property type="match status" value="1"/>
</dbReference>
<reference evidence="12 13" key="1">
    <citation type="submission" date="2018-06" db="EMBL/GenBank/DDBJ databases">
        <title>Genomic Encyclopedia of Archaeal and Bacterial Type Strains, Phase II (KMG-II): from individual species to whole genera.</title>
        <authorList>
            <person name="Goeker M."/>
        </authorList>
    </citation>
    <scope>NUCLEOTIDE SEQUENCE [LARGE SCALE GENOMIC DNA]</scope>
    <source>
        <strain evidence="12 13">DSM 22009</strain>
    </source>
</reference>
<dbReference type="PANTHER" id="PTHR37461:SF1">
    <property type="entry name" value="ANTI-SIGMA-K FACTOR RSKA"/>
    <property type="match status" value="1"/>
</dbReference>
<dbReference type="GO" id="GO:0016989">
    <property type="term" value="F:sigma factor antagonist activity"/>
    <property type="evidence" value="ECO:0007669"/>
    <property type="project" value="TreeGrafter"/>
</dbReference>
<evidence type="ECO:0000256" key="10">
    <source>
        <dbReference type="SAM" id="Phobius"/>
    </source>
</evidence>
<proteinExistence type="predicted"/>
<evidence type="ECO:0000313" key="12">
    <source>
        <dbReference type="EMBL" id="PZX16243.1"/>
    </source>
</evidence>
<evidence type="ECO:0000313" key="13">
    <source>
        <dbReference type="Proteomes" id="UP000248916"/>
    </source>
</evidence>
<keyword evidence="6 10" id="KW-0472">Membrane</keyword>
<name>A0A2W7N9B6_9RHOB</name>
<accession>A0A2W7N9B6</accession>
<dbReference type="GO" id="GO:0005886">
    <property type="term" value="C:plasma membrane"/>
    <property type="evidence" value="ECO:0007669"/>
    <property type="project" value="UniProtKB-SubCell"/>
</dbReference>
<dbReference type="OrthoDB" id="9816387at2"/>